<reference evidence="9 10" key="1">
    <citation type="submission" date="2024-04" db="EMBL/GenBank/DDBJ databases">
        <authorList>
            <person name="Waldvogel A.-M."/>
            <person name="Schoenle A."/>
        </authorList>
    </citation>
    <scope>NUCLEOTIDE SEQUENCE [LARGE SCALE GENOMIC DNA]</scope>
</reference>
<feature type="compositionally biased region" description="Basic and acidic residues" evidence="6">
    <location>
        <begin position="61"/>
        <end position="71"/>
    </location>
</feature>
<keyword evidence="2 7" id="KW-0812">Transmembrane</keyword>
<keyword evidence="4 7" id="KW-0472">Membrane</keyword>
<gene>
    <name evidence="9" type="ORF">KC01_LOCUS4406</name>
</gene>
<sequence length="214" mass="23153">MCLLEDRAGKSSCSRVSSAGVPSNENHLLVIVIISVGAFTIIVVIVGAFLCTRRTNSHQKKPVDPSREAEAHGPVPIPRSSQDITPADSVIEASHLQQRRNSYRGLESEDGMSTLGGRRGMRPKMMMPFDAQPPQPVISAHPIHSLDSLQPQHYHSLASPTRTYLYHPQASGGRYHPCASPIAHLSRGESIGEAFHLTHCGSCSALTRCGECVT</sequence>
<proteinExistence type="predicted"/>
<keyword evidence="3 7" id="KW-1133">Transmembrane helix</keyword>
<dbReference type="Proteomes" id="UP001497482">
    <property type="component" value="Chromosome 11"/>
</dbReference>
<evidence type="ECO:0000256" key="2">
    <source>
        <dbReference type="ARBA" id="ARBA00022692"/>
    </source>
</evidence>
<evidence type="ECO:0000259" key="8">
    <source>
        <dbReference type="Pfam" id="PF06583"/>
    </source>
</evidence>
<comment type="subcellular location">
    <subcellularLocation>
        <location evidence="1">Membrane</location>
        <topology evidence="1">Single-pass type I membrane protein</topology>
    </subcellularLocation>
</comment>
<dbReference type="GO" id="GO:0016020">
    <property type="term" value="C:membrane"/>
    <property type="evidence" value="ECO:0007669"/>
    <property type="project" value="UniProtKB-SubCell"/>
</dbReference>
<dbReference type="InterPro" id="IPR010560">
    <property type="entry name" value="Neogenin_C"/>
</dbReference>
<accession>A0AAV2J4B2</accession>
<evidence type="ECO:0000313" key="10">
    <source>
        <dbReference type="Proteomes" id="UP001497482"/>
    </source>
</evidence>
<keyword evidence="5" id="KW-0325">Glycoprotein</keyword>
<dbReference type="EMBL" id="OZ035833">
    <property type="protein sequence ID" value="CAL1572368.1"/>
    <property type="molecule type" value="Genomic_DNA"/>
</dbReference>
<evidence type="ECO:0000256" key="3">
    <source>
        <dbReference type="ARBA" id="ARBA00022989"/>
    </source>
</evidence>
<feature type="region of interest" description="Disordered" evidence="6">
    <location>
        <begin position="57"/>
        <end position="115"/>
    </location>
</feature>
<dbReference type="AlphaFoldDB" id="A0AAV2J4B2"/>
<keyword evidence="10" id="KW-1185">Reference proteome</keyword>
<organism evidence="9 10">
    <name type="scientific">Knipowitschia caucasica</name>
    <name type="common">Caucasian dwarf goby</name>
    <name type="synonym">Pomatoschistus caucasicus</name>
    <dbReference type="NCBI Taxonomy" id="637954"/>
    <lineage>
        <taxon>Eukaryota</taxon>
        <taxon>Metazoa</taxon>
        <taxon>Chordata</taxon>
        <taxon>Craniata</taxon>
        <taxon>Vertebrata</taxon>
        <taxon>Euteleostomi</taxon>
        <taxon>Actinopterygii</taxon>
        <taxon>Neopterygii</taxon>
        <taxon>Teleostei</taxon>
        <taxon>Neoteleostei</taxon>
        <taxon>Acanthomorphata</taxon>
        <taxon>Gobiaria</taxon>
        <taxon>Gobiiformes</taxon>
        <taxon>Gobioidei</taxon>
        <taxon>Gobiidae</taxon>
        <taxon>Gobiinae</taxon>
        <taxon>Knipowitschia</taxon>
    </lineage>
</organism>
<evidence type="ECO:0000256" key="5">
    <source>
        <dbReference type="ARBA" id="ARBA00023180"/>
    </source>
</evidence>
<protein>
    <recommendedName>
        <fullName evidence="8">Neogenin C-terminal domain-containing protein</fullName>
    </recommendedName>
</protein>
<evidence type="ECO:0000256" key="1">
    <source>
        <dbReference type="ARBA" id="ARBA00004479"/>
    </source>
</evidence>
<feature type="domain" description="Neogenin C-terminal" evidence="8">
    <location>
        <begin position="61"/>
        <end position="184"/>
    </location>
</feature>
<evidence type="ECO:0000256" key="6">
    <source>
        <dbReference type="SAM" id="MobiDB-lite"/>
    </source>
</evidence>
<evidence type="ECO:0000256" key="7">
    <source>
        <dbReference type="SAM" id="Phobius"/>
    </source>
</evidence>
<evidence type="ECO:0000256" key="4">
    <source>
        <dbReference type="ARBA" id="ARBA00023136"/>
    </source>
</evidence>
<dbReference type="Pfam" id="PF06583">
    <property type="entry name" value="Neogenin_C"/>
    <property type="match status" value="1"/>
</dbReference>
<feature type="transmembrane region" description="Helical" evidence="7">
    <location>
        <begin position="28"/>
        <end position="51"/>
    </location>
</feature>
<evidence type="ECO:0000313" key="9">
    <source>
        <dbReference type="EMBL" id="CAL1572368.1"/>
    </source>
</evidence>
<name>A0AAV2J4B2_KNICA</name>